<feature type="compositionally biased region" description="Basic and acidic residues" evidence="1">
    <location>
        <begin position="31"/>
        <end position="44"/>
    </location>
</feature>
<dbReference type="EMBL" id="JAZGQO010000016">
    <property type="protein sequence ID" value="KAK6168552.1"/>
    <property type="molecule type" value="Genomic_DNA"/>
</dbReference>
<comment type="caution">
    <text evidence="3">The sequence shown here is derived from an EMBL/GenBank/DDBJ whole genome shotgun (WGS) entry which is preliminary data.</text>
</comment>
<evidence type="ECO:0000313" key="6">
    <source>
        <dbReference type="Proteomes" id="UP001347796"/>
    </source>
</evidence>
<reference evidence="3 6" key="1">
    <citation type="submission" date="2024-01" db="EMBL/GenBank/DDBJ databases">
        <title>The genome of the rayed Mediterranean limpet Patella caerulea (Linnaeus, 1758).</title>
        <authorList>
            <person name="Anh-Thu Weber A."/>
            <person name="Halstead-Nussloch G."/>
        </authorList>
    </citation>
    <scope>NUCLEOTIDE SEQUENCE [LARGE SCALE GENOMIC DNA]</scope>
    <source>
        <strain evidence="3">AATW-2023a</strain>
        <tissue evidence="3">Whole specimen</tissue>
    </source>
</reference>
<organism evidence="3 6">
    <name type="scientific">Patella caerulea</name>
    <name type="common">Rayed Mediterranean limpet</name>
    <dbReference type="NCBI Taxonomy" id="87958"/>
    <lineage>
        <taxon>Eukaryota</taxon>
        <taxon>Metazoa</taxon>
        <taxon>Spiralia</taxon>
        <taxon>Lophotrochozoa</taxon>
        <taxon>Mollusca</taxon>
        <taxon>Gastropoda</taxon>
        <taxon>Patellogastropoda</taxon>
        <taxon>Patelloidea</taxon>
        <taxon>Patellidae</taxon>
        <taxon>Patella</taxon>
    </lineage>
</organism>
<protein>
    <recommendedName>
        <fullName evidence="2">Mutator-like transposase domain-containing protein</fullName>
    </recommendedName>
</protein>
<dbReference type="AlphaFoldDB" id="A0AAN8G1I4"/>
<evidence type="ECO:0000313" key="5">
    <source>
        <dbReference type="EMBL" id="KAK6168568.1"/>
    </source>
</evidence>
<dbReference type="Pfam" id="PF20700">
    <property type="entry name" value="Mutator"/>
    <property type="match status" value="1"/>
</dbReference>
<evidence type="ECO:0000313" key="3">
    <source>
        <dbReference type="EMBL" id="KAK6168552.1"/>
    </source>
</evidence>
<dbReference type="EMBL" id="JAZGQO010000016">
    <property type="protein sequence ID" value="KAK6168556.1"/>
    <property type="molecule type" value="Genomic_DNA"/>
</dbReference>
<dbReference type="Proteomes" id="UP001347796">
    <property type="component" value="Unassembled WGS sequence"/>
</dbReference>
<accession>A0AAN8G1I4</accession>
<keyword evidence="6" id="KW-1185">Reference proteome</keyword>
<evidence type="ECO:0000259" key="2">
    <source>
        <dbReference type="Pfam" id="PF20700"/>
    </source>
</evidence>
<name>A0AAN8G1I4_PATCE</name>
<dbReference type="EMBL" id="JAZGQO010000016">
    <property type="protein sequence ID" value="KAK6168568.1"/>
    <property type="molecule type" value="Genomic_DNA"/>
</dbReference>
<proteinExistence type="predicted"/>
<evidence type="ECO:0000256" key="1">
    <source>
        <dbReference type="SAM" id="MobiDB-lite"/>
    </source>
</evidence>
<sequence>MTFHLPSTADPGNISDTNILLPSYDDMGSGSRRELRSKPKKTQDDVSNNMDTLEGNRIINTEKMVDMLKSVIKLHFQLEEEACLMPNFEVTTKEKWEAGWKYSMRCTICKVIFLVYNLYVEVDTGKQGGNAAAIN</sequence>
<feature type="region of interest" description="Disordered" evidence="1">
    <location>
        <begin position="1"/>
        <end position="53"/>
    </location>
</feature>
<gene>
    <name evidence="3" type="ORF">SNE40_021061</name>
    <name evidence="4" type="ORF">SNE40_021065</name>
    <name evidence="5" type="ORF">SNE40_021074</name>
</gene>
<dbReference type="InterPro" id="IPR049012">
    <property type="entry name" value="Mutator_transp_dom"/>
</dbReference>
<evidence type="ECO:0000313" key="4">
    <source>
        <dbReference type="EMBL" id="KAK6168556.1"/>
    </source>
</evidence>
<feature type="domain" description="Mutator-like transposase" evidence="2">
    <location>
        <begin position="55"/>
        <end position="135"/>
    </location>
</feature>